<keyword evidence="4" id="KW-1185">Reference proteome</keyword>
<keyword evidence="1" id="KW-1015">Disulfide bond</keyword>
<dbReference type="PROSITE" id="PS00022">
    <property type="entry name" value="EGF_1"/>
    <property type="match status" value="2"/>
</dbReference>
<comment type="caution">
    <text evidence="1">Lacks conserved residue(s) required for the propagation of feature annotation.</text>
</comment>
<name>A0ABD0M6D5_9CAEN</name>
<evidence type="ECO:0000313" key="4">
    <source>
        <dbReference type="Proteomes" id="UP001519460"/>
    </source>
</evidence>
<protein>
    <recommendedName>
        <fullName evidence="2">EGF-like domain-containing protein</fullName>
    </recommendedName>
</protein>
<feature type="non-terminal residue" evidence="3">
    <location>
        <position position="1"/>
    </location>
</feature>
<feature type="domain" description="EGF-like" evidence="2">
    <location>
        <begin position="72"/>
        <end position="108"/>
    </location>
</feature>
<proteinExistence type="predicted"/>
<dbReference type="EMBL" id="JACVVK020000004">
    <property type="protein sequence ID" value="KAK7507515.1"/>
    <property type="molecule type" value="Genomic_DNA"/>
</dbReference>
<feature type="non-terminal residue" evidence="3">
    <location>
        <position position="217"/>
    </location>
</feature>
<accession>A0ABD0M6D5</accession>
<organism evidence="3 4">
    <name type="scientific">Batillaria attramentaria</name>
    <dbReference type="NCBI Taxonomy" id="370345"/>
    <lineage>
        <taxon>Eukaryota</taxon>
        <taxon>Metazoa</taxon>
        <taxon>Spiralia</taxon>
        <taxon>Lophotrochozoa</taxon>
        <taxon>Mollusca</taxon>
        <taxon>Gastropoda</taxon>
        <taxon>Caenogastropoda</taxon>
        <taxon>Sorbeoconcha</taxon>
        <taxon>Cerithioidea</taxon>
        <taxon>Batillariidae</taxon>
        <taxon>Batillaria</taxon>
    </lineage>
</organism>
<keyword evidence="1" id="KW-0245">EGF-like domain</keyword>
<sequence>FQGLQTDVQTRICGFVRDTMVTVRTSACTETFSNSVPTCVVRARSQVKSATTRHVPTEAPWTQGHAHATAQIEVLCEDTVCVNGGTPDNTTSDCNCTCPDGYYGDRCEKRKCPDEFFCSRFLPLSFCKYTNMQQMCPGLCGLCDRTIICNDKTCYNGGTLDTESCQCNCPDRYAGDTCETVTCQNEIFCNYLPVALCSYSNIRSMCAQWCGVCGERT</sequence>
<feature type="disulfide bond" evidence="1">
    <location>
        <begin position="98"/>
        <end position="107"/>
    </location>
</feature>
<dbReference type="Gene3D" id="2.10.25.10">
    <property type="entry name" value="Laminin"/>
    <property type="match status" value="1"/>
</dbReference>
<evidence type="ECO:0000259" key="2">
    <source>
        <dbReference type="PROSITE" id="PS50026"/>
    </source>
</evidence>
<dbReference type="PROSITE" id="PS50026">
    <property type="entry name" value="EGF_3"/>
    <property type="match status" value="1"/>
</dbReference>
<evidence type="ECO:0000256" key="1">
    <source>
        <dbReference type="PROSITE-ProRule" id="PRU00076"/>
    </source>
</evidence>
<comment type="caution">
    <text evidence="3">The sequence shown here is derived from an EMBL/GenBank/DDBJ whole genome shotgun (WGS) entry which is preliminary data.</text>
</comment>
<gene>
    <name evidence="3" type="ORF">BaRGS_00001450</name>
</gene>
<reference evidence="3 4" key="1">
    <citation type="journal article" date="2023" name="Sci. Data">
        <title>Genome assembly of the Korean intertidal mud-creeper Batillaria attramentaria.</title>
        <authorList>
            <person name="Patra A.K."/>
            <person name="Ho P.T."/>
            <person name="Jun S."/>
            <person name="Lee S.J."/>
            <person name="Kim Y."/>
            <person name="Won Y.J."/>
        </authorList>
    </citation>
    <scope>NUCLEOTIDE SEQUENCE [LARGE SCALE GENOMIC DNA]</scope>
    <source>
        <strain evidence="3">Wonlab-2016</strain>
    </source>
</reference>
<dbReference type="InterPro" id="IPR000742">
    <property type="entry name" value="EGF"/>
</dbReference>
<evidence type="ECO:0000313" key="3">
    <source>
        <dbReference type="EMBL" id="KAK7507515.1"/>
    </source>
</evidence>
<dbReference type="AlphaFoldDB" id="A0ABD0M6D5"/>
<dbReference type="SMART" id="SM00181">
    <property type="entry name" value="EGF"/>
    <property type="match status" value="2"/>
</dbReference>
<dbReference type="PROSITE" id="PS01186">
    <property type="entry name" value="EGF_2"/>
    <property type="match status" value="1"/>
</dbReference>
<dbReference type="Proteomes" id="UP001519460">
    <property type="component" value="Unassembled WGS sequence"/>
</dbReference>